<gene>
    <name evidence="3" type="ORF">DES53_10788</name>
</gene>
<evidence type="ECO:0000259" key="2">
    <source>
        <dbReference type="Pfam" id="PF13360"/>
    </source>
</evidence>
<dbReference type="InterPro" id="IPR002372">
    <property type="entry name" value="PQQ_rpt_dom"/>
</dbReference>
<protein>
    <submittedName>
        <fullName evidence="3">Outer membrane protein assembly factor BamB</fullName>
    </submittedName>
</protein>
<dbReference type="Gene3D" id="2.40.10.480">
    <property type="match status" value="1"/>
</dbReference>
<proteinExistence type="predicted"/>
<dbReference type="Pfam" id="PF13360">
    <property type="entry name" value="PQQ_2"/>
    <property type="match status" value="1"/>
</dbReference>
<dbReference type="PANTHER" id="PTHR34512">
    <property type="entry name" value="CELL SURFACE PROTEIN"/>
    <property type="match status" value="1"/>
</dbReference>
<feature type="signal peptide" evidence="1">
    <location>
        <begin position="1"/>
        <end position="26"/>
    </location>
</feature>
<dbReference type="OrthoDB" id="5290752at2"/>
<evidence type="ECO:0000313" key="3">
    <source>
        <dbReference type="EMBL" id="RBP41257.1"/>
    </source>
</evidence>
<accession>A0A366HFE9</accession>
<dbReference type="PROSITE" id="PS51257">
    <property type="entry name" value="PROKAR_LIPOPROTEIN"/>
    <property type="match status" value="1"/>
</dbReference>
<dbReference type="RefSeq" id="WP_113959903.1">
    <property type="nucleotide sequence ID" value="NZ_QNRR01000007.1"/>
</dbReference>
<dbReference type="Gene3D" id="2.130.10.10">
    <property type="entry name" value="YVTN repeat-like/Quinoprotein amine dehydrogenase"/>
    <property type="match status" value="1"/>
</dbReference>
<sequence>MKLAFLSTFALAASTASCLFPVTVHAEDWPEFRGPDKQGHSTATGLPTEWSERKNVTWKAELPGRAWSSPVVVGDVIYMTNAVGQKDSTDPHDTYSLRVLALNAADGKVLWDTEIFKVDSPHALGVHGKNSYASPTPIHSDGRIYAHFGHFGTACVNAADGKVLWKNDTVKYSPVHGNGGCPVLVDGLLVFSCDAAQDPFIVALDASNGRERWRTSRKAKAKKTFSFSTPLVIEVNGAKQIISPGSNVLSALDPQSGAVIWFINYEGYSVIPRPVYGNGMIYFSTGYDRASVIAVRADGKGDVTRSHIAWTVDRGAPHTPSMLLIGEELYMVADNGMVTCVDARTGKVHYQERVARQTSASPLYADGKIYIQDELGNGYVLKPGRRLDLVSKNELGDKSLASYAVWKNKLLIRTQSALWCIGQG</sequence>
<dbReference type="SUPFAM" id="SSF50998">
    <property type="entry name" value="Quinoprotein alcohol dehydrogenase-like"/>
    <property type="match status" value="1"/>
</dbReference>
<dbReference type="SMART" id="SM00564">
    <property type="entry name" value="PQQ"/>
    <property type="match status" value="3"/>
</dbReference>
<name>A0A366HFE9_9BACT</name>
<feature type="domain" description="Pyrrolo-quinoline quinone repeat" evidence="2">
    <location>
        <begin position="98"/>
        <end position="347"/>
    </location>
</feature>
<dbReference type="InterPro" id="IPR018391">
    <property type="entry name" value="PQQ_b-propeller_rpt"/>
</dbReference>
<organism evidence="3 4">
    <name type="scientific">Roseimicrobium gellanilyticum</name>
    <dbReference type="NCBI Taxonomy" id="748857"/>
    <lineage>
        <taxon>Bacteria</taxon>
        <taxon>Pseudomonadati</taxon>
        <taxon>Verrucomicrobiota</taxon>
        <taxon>Verrucomicrobiia</taxon>
        <taxon>Verrucomicrobiales</taxon>
        <taxon>Verrucomicrobiaceae</taxon>
        <taxon>Roseimicrobium</taxon>
    </lineage>
</organism>
<dbReference type="Proteomes" id="UP000253426">
    <property type="component" value="Unassembled WGS sequence"/>
</dbReference>
<reference evidence="3 4" key="1">
    <citation type="submission" date="2018-06" db="EMBL/GenBank/DDBJ databases">
        <title>Genomic Encyclopedia of Type Strains, Phase IV (KMG-IV): sequencing the most valuable type-strain genomes for metagenomic binning, comparative biology and taxonomic classification.</title>
        <authorList>
            <person name="Goeker M."/>
        </authorList>
    </citation>
    <scope>NUCLEOTIDE SEQUENCE [LARGE SCALE GENOMIC DNA]</scope>
    <source>
        <strain evidence="3 4">DSM 25532</strain>
    </source>
</reference>
<evidence type="ECO:0000313" key="4">
    <source>
        <dbReference type="Proteomes" id="UP000253426"/>
    </source>
</evidence>
<keyword evidence="4" id="KW-1185">Reference proteome</keyword>
<dbReference type="InterPro" id="IPR015943">
    <property type="entry name" value="WD40/YVTN_repeat-like_dom_sf"/>
</dbReference>
<comment type="caution">
    <text evidence="3">The sequence shown here is derived from an EMBL/GenBank/DDBJ whole genome shotgun (WGS) entry which is preliminary data.</text>
</comment>
<dbReference type="PANTHER" id="PTHR34512:SF30">
    <property type="entry name" value="OUTER MEMBRANE PROTEIN ASSEMBLY FACTOR BAMB"/>
    <property type="match status" value="1"/>
</dbReference>
<dbReference type="EMBL" id="QNRR01000007">
    <property type="protein sequence ID" value="RBP41257.1"/>
    <property type="molecule type" value="Genomic_DNA"/>
</dbReference>
<feature type="chain" id="PRO_5017008208" evidence="1">
    <location>
        <begin position="27"/>
        <end position="424"/>
    </location>
</feature>
<dbReference type="InterPro" id="IPR011047">
    <property type="entry name" value="Quinoprotein_ADH-like_sf"/>
</dbReference>
<dbReference type="AlphaFoldDB" id="A0A366HFE9"/>
<keyword evidence="1" id="KW-0732">Signal</keyword>
<evidence type="ECO:0000256" key="1">
    <source>
        <dbReference type="SAM" id="SignalP"/>
    </source>
</evidence>